<feature type="coiled-coil region" evidence="1">
    <location>
        <begin position="307"/>
        <end position="334"/>
    </location>
</feature>
<feature type="coiled-coil region" evidence="1">
    <location>
        <begin position="135"/>
        <end position="162"/>
    </location>
</feature>
<sequence>MSEVFRDEMKERNETLSRVKQKCTILEKRLAESDGVMDNLRSNLDRRVYEMDTMRKAHYKEILMLRELVTRQKTDPYTLRALDEAIAELHSNRKKIMLSVEHTPSQHDINTSEVPQTDERVELLKNELEKRKQFIQVLRQDREKWEERAHDAITQLEVLKKDIAQRRESQIRQQPSYMSAWWFGGVESGTRERITIQAAIDSHVTSIQNVAMAAIEVLAIPSVWAIINTKLSDFELESEGAQKLQKIVLDLNPRPTEVIAESFIPLNEAPPPLPRNTSQIPCIHCNGLGIIDPTVITQENNLVDQHLQKTLQRVQELKTEIEKHVSDNTKLQAEKNEVIANQRVLHFKRINMPF</sequence>
<keyword evidence="3" id="KW-1185">Reference proteome</keyword>
<dbReference type="Proteomes" id="UP000243217">
    <property type="component" value="Unassembled WGS sequence"/>
</dbReference>
<dbReference type="EMBL" id="JNBS01005195">
    <property type="protein sequence ID" value="OQR80556.1"/>
    <property type="molecule type" value="Genomic_DNA"/>
</dbReference>
<evidence type="ECO:0000256" key="1">
    <source>
        <dbReference type="SAM" id="Coils"/>
    </source>
</evidence>
<keyword evidence="1" id="KW-0175">Coiled coil</keyword>
<protein>
    <submittedName>
        <fullName evidence="2">Uncharacterized protein</fullName>
    </submittedName>
</protein>
<comment type="caution">
    <text evidence="2">The sequence shown here is derived from an EMBL/GenBank/DDBJ whole genome shotgun (WGS) entry which is preliminary data.</text>
</comment>
<dbReference type="OrthoDB" id="77297at2759"/>
<evidence type="ECO:0000313" key="3">
    <source>
        <dbReference type="Proteomes" id="UP000243217"/>
    </source>
</evidence>
<dbReference type="AlphaFoldDB" id="A0A1V9Y4B7"/>
<name>A0A1V9Y4B7_9STRA</name>
<organism evidence="2 3">
    <name type="scientific">Thraustotheca clavata</name>
    <dbReference type="NCBI Taxonomy" id="74557"/>
    <lineage>
        <taxon>Eukaryota</taxon>
        <taxon>Sar</taxon>
        <taxon>Stramenopiles</taxon>
        <taxon>Oomycota</taxon>
        <taxon>Saprolegniomycetes</taxon>
        <taxon>Saprolegniales</taxon>
        <taxon>Achlyaceae</taxon>
        <taxon>Thraustotheca</taxon>
    </lineage>
</organism>
<gene>
    <name evidence="2" type="ORF">THRCLA_11993</name>
</gene>
<proteinExistence type="predicted"/>
<reference evidence="2 3" key="1">
    <citation type="journal article" date="2014" name="Genome Biol. Evol.">
        <title>The secreted proteins of Achlya hypogyna and Thraustotheca clavata identify the ancestral oomycete secretome and reveal gene acquisitions by horizontal gene transfer.</title>
        <authorList>
            <person name="Misner I."/>
            <person name="Blouin N."/>
            <person name="Leonard G."/>
            <person name="Richards T.A."/>
            <person name="Lane C.E."/>
        </authorList>
    </citation>
    <scope>NUCLEOTIDE SEQUENCE [LARGE SCALE GENOMIC DNA]</scope>
    <source>
        <strain evidence="2 3">ATCC 34112</strain>
    </source>
</reference>
<evidence type="ECO:0000313" key="2">
    <source>
        <dbReference type="EMBL" id="OQR80556.1"/>
    </source>
</evidence>
<accession>A0A1V9Y4B7</accession>